<dbReference type="EMBL" id="HG713057">
    <property type="protein sequence ID" value="CDJ51993.1"/>
    <property type="molecule type" value="Genomic_DNA"/>
</dbReference>
<dbReference type="GO" id="GO:0010468">
    <property type="term" value="P:regulation of gene expression"/>
    <property type="evidence" value="ECO:0007669"/>
    <property type="project" value="TreeGrafter"/>
</dbReference>
<keyword evidence="5" id="KW-1185">Reference proteome</keyword>
<sequence>MDLSRHEETTDTGFSAKLRDMLGTTRSRSHMAAAKTEMLPLQPKRGAAAAAAAAATQPKKLLIAAGVFVLMMLTSVWRVKSGRMQGRSSSSSSSDFLAADAAAAGPVEEQFKDLQIQMKEMKAAVPNATKLAEAIRSREAIDCLMRLGTSLMGASQLRRQIADATAAAAAEGDPAAAAAAAAAAGDTPKLVKEFGGNLRTTLEMLAELKNIAINSSSIHAAQLAALPPKFEPSSRLREMFAAAAGEETAAALLLSLQSLSETAESLKWLIEANEGSLQTAAERHIHPSSSSDDMHAIYSNYTQLRRAVAAANEAHEVYVHLNNVSRDFLHSCFIRQSAEERLTLVRLFEMQHLILTLYKGQFADSSSSSSSSSSSNSSKVESLLQQFAGEIETLQDMFKEHDDILTSTFNIHDLEEMSAAAAAAQELRQQMLQQLHHNDKTVAALVAAAGADVLNEEFENIQQVYSSFAAEAASVLEEYSSGINESVALMREEQQQQQQILQQQQQQLKQEEGAADPQQQQQQQEQLQQQQQQQHEYEEQLLQNMQASAAELLQQTQQLTGLSFELENEENIYIMDAKAAAAEEELRKGRKMTDAAELLLLQRAIGLLLQQDVFMIQTAAKRLQVEAFSAAADTPEEQQQEQLQQQQLLLLQQQQLLQNPKLLTLAKTAAANRLELLRMEAEALGEEDEDSEDNA</sequence>
<feature type="coiled-coil region" evidence="1">
    <location>
        <begin position="667"/>
        <end position="694"/>
    </location>
</feature>
<keyword evidence="1" id="KW-0175">Coiled coil</keyword>
<evidence type="ECO:0000256" key="3">
    <source>
        <dbReference type="SAM" id="Phobius"/>
    </source>
</evidence>
<feature type="region of interest" description="Disordered" evidence="2">
    <location>
        <begin position="507"/>
        <end position="532"/>
    </location>
</feature>
<accession>U6LRW6</accession>
<dbReference type="PANTHER" id="PTHR14312">
    <property type="entry name" value="CREB/ATF BZIP TRANSCRIPTION FACTOR"/>
    <property type="match status" value="1"/>
</dbReference>
<dbReference type="PANTHER" id="PTHR14312:SF1">
    <property type="entry name" value="BASIC-LEUCINE ZIPPER TRANSCRIPTION FACTOR A"/>
    <property type="match status" value="1"/>
</dbReference>
<feature type="region of interest" description="Disordered" evidence="2">
    <location>
        <begin position="1"/>
        <end position="21"/>
    </location>
</feature>
<reference evidence="4" key="1">
    <citation type="submission" date="2013-10" db="EMBL/GenBank/DDBJ databases">
        <title>Genomic analysis of the causative agents of coccidiosis in chickens.</title>
        <authorList>
            <person name="Reid A.J."/>
            <person name="Blake D."/>
            <person name="Billington K."/>
            <person name="Browne H."/>
            <person name="Dunn M."/>
            <person name="Hung S."/>
            <person name="Kawahara F."/>
            <person name="Miranda-Saavedra D."/>
            <person name="Mourier T."/>
            <person name="Nagra H."/>
            <person name="Otto T.D."/>
            <person name="Rawlings N."/>
            <person name="Sanchez A."/>
            <person name="Sanders M."/>
            <person name="Subramaniam C."/>
            <person name="Tay Y."/>
            <person name="Dear P."/>
            <person name="Doerig C."/>
            <person name="Gruber A."/>
            <person name="Parkinson J."/>
            <person name="Shirley M."/>
            <person name="Wan K.L."/>
            <person name="Berriman M."/>
            <person name="Tomley F."/>
            <person name="Pain A."/>
        </authorList>
    </citation>
    <scope>NUCLEOTIDE SEQUENCE [LARGE SCALE GENOMIC DNA]</scope>
    <source>
        <strain evidence="4">Houghton</strain>
    </source>
</reference>
<protein>
    <submittedName>
        <fullName evidence="4">Uncharacterized protein</fullName>
    </submittedName>
</protein>
<feature type="transmembrane region" description="Helical" evidence="3">
    <location>
        <begin position="61"/>
        <end position="79"/>
    </location>
</feature>
<keyword evidence="3" id="KW-0812">Transmembrane</keyword>
<dbReference type="OrthoDB" id="10652116at2759"/>
<keyword evidence="3" id="KW-0472">Membrane</keyword>
<dbReference type="VEuPathDB" id="ToxoDB:EBH_0046330"/>
<dbReference type="GO" id="GO:0005634">
    <property type="term" value="C:nucleus"/>
    <property type="evidence" value="ECO:0007669"/>
    <property type="project" value="TreeGrafter"/>
</dbReference>
<proteinExistence type="predicted"/>
<evidence type="ECO:0000313" key="5">
    <source>
        <dbReference type="Proteomes" id="UP000030750"/>
    </source>
</evidence>
<gene>
    <name evidence="4" type="ORF">EBH_0046330</name>
</gene>
<feature type="compositionally biased region" description="Low complexity" evidence="2">
    <location>
        <begin position="518"/>
        <end position="532"/>
    </location>
</feature>
<dbReference type="GO" id="GO:0043565">
    <property type="term" value="F:sequence-specific DNA binding"/>
    <property type="evidence" value="ECO:0007669"/>
    <property type="project" value="TreeGrafter"/>
</dbReference>
<evidence type="ECO:0000256" key="1">
    <source>
        <dbReference type="SAM" id="Coils"/>
    </source>
</evidence>
<reference evidence="4" key="2">
    <citation type="submission" date="2013-10" db="EMBL/GenBank/DDBJ databases">
        <authorList>
            <person name="Aslett M."/>
        </authorList>
    </citation>
    <scope>NUCLEOTIDE SEQUENCE [LARGE SCALE GENOMIC DNA]</scope>
    <source>
        <strain evidence="4">Houghton</strain>
    </source>
</reference>
<name>U6LRW6_9EIME</name>
<evidence type="ECO:0000313" key="4">
    <source>
        <dbReference type="EMBL" id="CDJ51993.1"/>
    </source>
</evidence>
<evidence type="ECO:0000256" key="2">
    <source>
        <dbReference type="SAM" id="MobiDB-lite"/>
    </source>
</evidence>
<keyword evidence="3" id="KW-1133">Transmembrane helix</keyword>
<dbReference type="AlphaFoldDB" id="U6LRW6"/>
<dbReference type="Proteomes" id="UP000030750">
    <property type="component" value="Unassembled WGS sequence"/>
</dbReference>
<organism evidence="4 5">
    <name type="scientific">Eimeria brunetti</name>
    <dbReference type="NCBI Taxonomy" id="51314"/>
    <lineage>
        <taxon>Eukaryota</taxon>
        <taxon>Sar</taxon>
        <taxon>Alveolata</taxon>
        <taxon>Apicomplexa</taxon>
        <taxon>Conoidasida</taxon>
        <taxon>Coccidia</taxon>
        <taxon>Eucoccidiorida</taxon>
        <taxon>Eimeriorina</taxon>
        <taxon>Eimeriidae</taxon>
        <taxon>Eimeria</taxon>
    </lineage>
</organism>